<dbReference type="CDD" id="cd02185">
    <property type="entry name" value="AroH"/>
    <property type="match status" value="1"/>
</dbReference>
<gene>
    <name evidence="3" type="primary">aroH</name>
    <name evidence="3" type="ORF">NDK43_04770</name>
</gene>
<dbReference type="Gene3D" id="3.30.1330.40">
    <property type="entry name" value="RutC-like"/>
    <property type="match status" value="1"/>
</dbReference>
<proteinExistence type="predicted"/>
<evidence type="ECO:0000256" key="1">
    <source>
        <dbReference type="NCBIfam" id="TIGR01796"/>
    </source>
</evidence>
<sequence>MIRGVRGATTVGENSEEEILSATEELVAKMIEENHILPDSVASVFISTTEDISATFPAKVLRKFEGWTYVPVMCMREMQVPNSLKLCIRIMIHMNSGKSQEEIFHVYLRGAKVLRPDLENEKVI</sequence>
<dbReference type="Pfam" id="PF07736">
    <property type="entry name" value="CM_1"/>
    <property type="match status" value="1"/>
</dbReference>
<dbReference type="EMBL" id="JAMQCR010000001">
    <property type="protein sequence ID" value="MCM2531829.1"/>
    <property type="molecule type" value="Genomic_DNA"/>
</dbReference>
<accession>A0ABT0W709</accession>
<dbReference type="PROSITE" id="PS51167">
    <property type="entry name" value="CHORISMATE_MUT_1"/>
    <property type="match status" value="1"/>
</dbReference>
<dbReference type="InterPro" id="IPR035959">
    <property type="entry name" value="RutC-like_sf"/>
</dbReference>
<comment type="caution">
    <text evidence="3">The sequence shown here is derived from an EMBL/GenBank/DDBJ whole genome shotgun (WGS) entry which is preliminary data.</text>
</comment>
<name>A0ABT0W709_9BACI</name>
<comment type="catalytic activity">
    <reaction evidence="2">
        <text>chorismate = prephenate</text>
        <dbReference type="Rhea" id="RHEA:13897"/>
        <dbReference type="ChEBI" id="CHEBI:29748"/>
        <dbReference type="ChEBI" id="CHEBI:29934"/>
        <dbReference type="EC" id="5.4.99.5"/>
    </reaction>
</comment>
<evidence type="ECO:0000313" key="3">
    <source>
        <dbReference type="EMBL" id="MCM2531829.1"/>
    </source>
</evidence>
<keyword evidence="2" id="KW-0057">Aromatic amino acid biosynthesis</keyword>
<organism evidence="3 4">
    <name type="scientific">Neobacillus pocheonensis</name>
    <dbReference type="NCBI Taxonomy" id="363869"/>
    <lineage>
        <taxon>Bacteria</taxon>
        <taxon>Bacillati</taxon>
        <taxon>Bacillota</taxon>
        <taxon>Bacilli</taxon>
        <taxon>Bacillales</taxon>
        <taxon>Bacillaceae</taxon>
        <taxon>Neobacillus</taxon>
    </lineage>
</organism>
<evidence type="ECO:0000313" key="4">
    <source>
        <dbReference type="Proteomes" id="UP001523262"/>
    </source>
</evidence>
<dbReference type="NCBIfam" id="TIGR01796">
    <property type="entry name" value="CM_mono_aroH"/>
    <property type="match status" value="1"/>
</dbReference>
<dbReference type="InterPro" id="IPR008243">
    <property type="entry name" value="Chorismate_mutase_AroH"/>
</dbReference>
<dbReference type="PANTHER" id="PTHR21164">
    <property type="entry name" value="CHORISMATE MUTASE"/>
    <property type="match status" value="1"/>
</dbReference>
<dbReference type="GO" id="GO:0004106">
    <property type="term" value="F:chorismate mutase activity"/>
    <property type="evidence" value="ECO:0007669"/>
    <property type="project" value="UniProtKB-EC"/>
</dbReference>
<keyword evidence="4" id="KW-1185">Reference proteome</keyword>
<dbReference type="Proteomes" id="UP001523262">
    <property type="component" value="Unassembled WGS sequence"/>
</dbReference>
<keyword evidence="2" id="KW-0028">Amino-acid biosynthesis</keyword>
<dbReference type="SUPFAM" id="SSF55298">
    <property type="entry name" value="YjgF-like"/>
    <property type="match status" value="1"/>
</dbReference>
<reference evidence="3 4" key="1">
    <citation type="submission" date="2022-06" db="EMBL/GenBank/DDBJ databases">
        <authorList>
            <person name="Jeon C.O."/>
        </authorList>
    </citation>
    <scope>NUCLEOTIDE SEQUENCE [LARGE SCALE GENOMIC DNA]</scope>
    <source>
        <strain evidence="3 4">KCTC 13943</strain>
    </source>
</reference>
<dbReference type="EC" id="5.4.99.5" evidence="1 2"/>
<evidence type="ECO:0000256" key="2">
    <source>
        <dbReference type="PROSITE-ProRule" id="PRU00514"/>
    </source>
</evidence>
<protein>
    <recommendedName>
        <fullName evidence="1 2">chorismate mutase</fullName>
        <ecNumber evidence="1 2">5.4.99.5</ecNumber>
    </recommendedName>
</protein>
<keyword evidence="2 3" id="KW-0413">Isomerase</keyword>
<dbReference type="PIRSF" id="PIRSF005965">
    <property type="entry name" value="Chor_mut_AroH"/>
    <property type="match status" value="1"/>
</dbReference>
<dbReference type="PANTHER" id="PTHR21164:SF0">
    <property type="entry name" value="CHORISMATE MUTASE AROH"/>
    <property type="match status" value="1"/>
</dbReference>